<accession>A0A328YXA3</accession>
<sequence>MGPDSFITRPAASPLPAYARVAPPGAAAGVARDPGMVGETLRLRFAEAVGDVLRAETPQGMSLWLSGAGRWAGALSPGDLLMVRVLATAPRLEVEVVHPPAPAAPAAGPSPWEGDADPLPRALRWDQAAAQAMARNGPPDTALLAASWQALLRREAHALREAVAHAPADMPLLPGPGAEKHWAWPVLAWAALPLLLRVFDVADDPAADAGTPDRPRPRGLGRRTVLCLDLRWAHWGRVLVQLHALQPGALALRLHAEDAQRLPLLRALVPRIAAALAATGLRLVRCQVTAGAIPPHGHPSGPAWPPRWQDAMSLTSDVFRAAAEAVTVLAEPPGALAA</sequence>
<proteinExistence type="predicted"/>
<evidence type="ECO:0000313" key="1">
    <source>
        <dbReference type="EMBL" id="RAR76862.1"/>
    </source>
</evidence>
<dbReference type="AlphaFoldDB" id="A0A328YXA3"/>
<dbReference type="RefSeq" id="WP_111880072.1">
    <property type="nucleotide sequence ID" value="NZ_QLTA01000042.1"/>
</dbReference>
<name>A0A328YXA3_9BURK</name>
<evidence type="ECO:0008006" key="3">
    <source>
        <dbReference type="Google" id="ProtNLM"/>
    </source>
</evidence>
<gene>
    <name evidence="1" type="ORF">AX018_104245</name>
</gene>
<dbReference type="EMBL" id="QLTA01000042">
    <property type="protein sequence ID" value="RAR76862.1"/>
    <property type="molecule type" value="Genomic_DNA"/>
</dbReference>
<dbReference type="Proteomes" id="UP000248856">
    <property type="component" value="Unassembled WGS sequence"/>
</dbReference>
<comment type="caution">
    <text evidence="1">The sequence shown here is derived from an EMBL/GenBank/DDBJ whole genome shotgun (WGS) entry which is preliminary data.</text>
</comment>
<evidence type="ECO:0000313" key="2">
    <source>
        <dbReference type="Proteomes" id="UP000248856"/>
    </source>
</evidence>
<reference evidence="1 2" key="1">
    <citation type="submission" date="2018-06" db="EMBL/GenBank/DDBJ databases">
        <title>Genomic Encyclopedia of Archaeal and Bacterial Type Strains, Phase II (KMG-II): from individual species to whole genera.</title>
        <authorList>
            <person name="Goeker M."/>
        </authorList>
    </citation>
    <scope>NUCLEOTIDE SEQUENCE [LARGE SCALE GENOMIC DNA]</scope>
    <source>
        <strain evidence="1 2">CFPB 3232</strain>
    </source>
</reference>
<protein>
    <recommendedName>
        <fullName evidence="3">Flagellar hook-length control protein FliK</fullName>
    </recommendedName>
</protein>
<keyword evidence="2" id="KW-1185">Reference proteome</keyword>
<dbReference type="OrthoDB" id="7056260at2"/>
<organism evidence="1 2">
    <name type="scientific">Paracidovorax anthurii</name>
    <dbReference type="NCBI Taxonomy" id="78229"/>
    <lineage>
        <taxon>Bacteria</taxon>
        <taxon>Pseudomonadati</taxon>
        <taxon>Pseudomonadota</taxon>
        <taxon>Betaproteobacteria</taxon>
        <taxon>Burkholderiales</taxon>
        <taxon>Comamonadaceae</taxon>
        <taxon>Paracidovorax</taxon>
    </lineage>
</organism>